<protein>
    <recommendedName>
        <fullName evidence="4">DMT family transporter</fullName>
    </recommendedName>
</protein>
<dbReference type="Pfam" id="PF04657">
    <property type="entry name" value="DMT_YdcZ"/>
    <property type="match status" value="1"/>
</dbReference>
<evidence type="ECO:0000256" key="1">
    <source>
        <dbReference type="SAM" id="Phobius"/>
    </source>
</evidence>
<dbReference type="InterPro" id="IPR006750">
    <property type="entry name" value="YdcZ"/>
</dbReference>
<gene>
    <name evidence="2" type="ORF">ALO_11299</name>
</gene>
<evidence type="ECO:0000313" key="3">
    <source>
        <dbReference type="Proteomes" id="UP000003240"/>
    </source>
</evidence>
<feature type="transmembrane region" description="Helical" evidence="1">
    <location>
        <begin position="129"/>
        <end position="147"/>
    </location>
</feature>
<dbReference type="eggNOG" id="COG3238">
    <property type="taxonomic scope" value="Bacteria"/>
</dbReference>
<dbReference type="PANTHER" id="PTHR34821">
    <property type="entry name" value="INNER MEMBRANE PROTEIN YDCZ"/>
    <property type="match status" value="1"/>
</dbReference>
<dbReference type="STRING" id="1009370.ALO_11299"/>
<feature type="transmembrane region" description="Helical" evidence="1">
    <location>
        <begin position="74"/>
        <end position="93"/>
    </location>
</feature>
<comment type="caution">
    <text evidence="2">The sequence shown here is derived from an EMBL/GenBank/DDBJ whole genome shotgun (WGS) entry which is preliminary data.</text>
</comment>
<feature type="transmembrane region" description="Helical" evidence="1">
    <location>
        <begin position="99"/>
        <end position="117"/>
    </location>
</feature>
<organism evidence="2 3">
    <name type="scientific">Acetonema longum DSM 6540</name>
    <dbReference type="NCBI Taxonomy" id="1009370"/>
    <lineage>
        <taxon>Bacteria</taxon>
        <taxon>Bacillati</taxon>
        <taxon>Bacillota</taxon>
        <taxon>Negativicutes</taxon>
        <taxon>Acetonemataceae</taxon>
        <taxon>Acetonema</taxon>
    </lineage>
</organism>
<dbReference type="GO" id="GO:0005886">
    <property type="term" value="C:plasma membrane"/>
    <property type="evidence" value="ECO:0007669"/>
    <property type="project" value="TreeGrafter"/>
</dbReference>
<dbReference type="PANTHER" id="PTHR34821:SF2">
    <property type="entry name" value="INNER MEMBRANE PROTEIN YDCZ"/>
    <property type="match status" value="1"/>
</dbReference>
<keyword evidence="3" id="KW-1185">Reference proteome</keyword>
<dbReference type="EMBL" id="AFGF01000091">
    <property type="protein sequence ID" value="EGO63770.1"/>
    <property type="molecule type" value="Genomic_DNA"/>
</dbReference>
<evidence type="ECO:0000313" key="2">
    <source>
        <dbReference type="EMBL" id="EGO63770.1"/>
    </source>
</evidence>
<evidence type="ECO:0008006" key="4">
    <source>
        <dbReference type="Google" id="ProtNLM"/>
    </source>
</evidence>
<sequence>MNFMYYLLSFLSGTAISTQAAINGKLLSILASPLLTSTVSFAVGTVGLFATYLIAVKLGFQNSPSLHHVMQTTWWMWTGGLLGAFYILTTVVASPKIGFANLFSLMIAGQILFALIIDHFGILGTTHTINTARILGVTFLILGVYTIQTH</sequence>
<dbReference type="Proteomes" id="UP000003240">
    <property type="component" value="Unassembled WGS sequence"/>
</dbReference>
<feature type="transmembrane region" description="Helical" evidence="1">
    <location>
        <begin position="30"/>
        <end position="54"/>
    </location>
</feature>
<name>F7NJK4_9FIRM</name>
<reference evidence="2 3" key="1">
    <citation type="journal article" date="2011" name="EMBO J.">
        <title>Structural diversity of bacterial flagellar motors.</title>
        <authorList>
            <person name="Chen S."/>
            <person name="Beeby M."/>
            <person name="Murphy G.E."/>
            <person name="Leadbetter J.R."/>
            <person name="Hendrixson D.R."/>
            <person name="Briegel A."/>
            <person name="Li Z."/>
            <person name="Shi J."/>
            <person name="Tocheva E.I."/>
            <person name="Muller A."/>
            <person name="Dobro M.J."/>
            <person name="Jensen G.J."/>
        </authorList>
    </citation>
    <scope>NUCLEOTIDE SEQUENCE [LARGE SCALE GENOMIC DNA]</scope>
    <source>
        <strain evidence="2 3">DSM 6540</strain>
    </source>
</reference>
<keyword evidence="1" id="KW-0472">Membrane</keyword>
<keyword evidence="1" id="KW-1133">Transmembrane helix</keyword>
<accession>F7NJK4</accession>
<dbReference type="OrthoDB" id="7864805at2"/>
<keyword evidence="1" id="KW-0812">Transmembrane</keyword>
<proteinExistence type="predicted"/>
<dbReference type="AlphaFoldDB" id="F7NJK4"/>
<dbReference type="RefSeq" id="WP_004095589.1">
    <property type="nucleotide sequence ID" value="NZ_AFGF01000091.1"/>
</dbReference>